<proteinExistence type="inferred from homology"/>
<dbReference type="Pfam" id="PF17851">
    <property type="entry name" value="GH43_C2"/>
    <property type="match status" value="1"/>
</dbReference>
<dbReference type="EMBL" id="JACXAI010000003">
    <property type="protein sequence ID" value="MBD1379403.1"/>
    <property type="molecule type" value="Genomic_DNA"/>
</dbReference>
<evidence type="ECO:0000256" key="1">
    <source>
        <dbReference type="ARBA" id="ARBA00009865"/>
    </source>
</evidence>
<comment type="similarity">
    <text evidence="1 6">Belongs to the glycosyl hydrolase 43 family.</text>
</comment>
<dbReference type="PANTHER" id="PTHR42812:SF12">
    <property type="entry name" value="BETA-XYLOSIDASE-RELATED"/>
    <property type="match status" value="1"/>
</dbReference>
<dbReference type="GO" id="GO:0004553">
    <property type="term" value="F:hydrolase activity, hydrolyzing O-glycosyl compounds"/>
    <property type="evidence" value="ECO:0007669"/>
    <property type="project" value="InterPro"/>
</dbReference>
<comment type="caution">
    <text evidence="8">The sequence shown here is derived from an EMBL/GenBank/DDBJ whole genome shotgun (WGS) entry which is preliminary data.</text>
</comment>
<dbReference type="InterPro" id="IPR013320">
    <property type="entry name" value="ConA-like_dom_sf"/>
</dbReference>
<keyword evidence="9" id="KW-1185">Reference proteome</keyword>
<dbReference type="AlphaFoldDB" id="A0A926NG52"/>
<dbReference type="SUPFAM" id="SSF75005">
    <property type="entry name" value="Arabinanase/levansucrase/invertase"/>
    <property type="match status" value="1"/>
</dbReference>
<protein>
    <submittedName>
        <fullName evidence="8">Glycoside hydrolase family 43 protein</fullName>
    </submittedName>
</protein>
<dbReference type="RefSeq" id="WP_191156003.1">
    <property type="nucleotide sequence ID" value="NZ_JACXAI010000003.1"/>
</dbReference>
<dbReference type="GO" id="GO:0005975">
    <property type="term" value="P:carbohydrate metabolic process"/>
    <property type="evidence" value="ECO:0007669"/>
    <property type="project" value="InterPro"/>
</dbReference>
<gene>
    <name evidence="8" type="ORF">IC621_04080</name>
</gene>
<feature type="active site" description="Proton donor" evidence="4">
    <location>
        <position position="188"/>
    </location>
</feature>
<name>A0A926NG52_9BACI</name>
<evidence type="ECO:0000256" key="6">
    <source>
        <dbReference type="RuleBase" id="RU361187"/>
    </source>
</evidence>
<dbReference type="SUPFAM" id="SSF49899">
    <property type="entry name" value="Concanavalin A-like lectins/glucanases"/>
    <property type="match status" value="1"/>
</dbReference>
<dbReference type="InterPro" id="IPR023296">
    <property type="entry name" value="Glyco_hydro_beta-prop_sf"/>
</dbReference>
<keyword evidence="2 6" id="KW-0378">Hydrolase</keyword>
<reference evidence="8" key="1">
    <citation type="submission" date="2020-09" db="EMBL/GenBank/DDBJ databases">
        <title>A novel bacterium of genus Bacillus, isolated from South China Sea.</title>
        <authorList>
            <person name="Huang H."/>
            <person name="Mo K."/>
            <person name="Hu Y."/>
        </authorList>
    </citation>
    <scope>NUCLEOTIDE SEQUENCE</scope>
    <source>
        <strain evidence="8">IB182487</strain>
    </source>
</reference>
<dbReference type="InterPro" id="IPR051795">
    <property type="entry name" value="Glycosyl_Hydrlase_43"/>
</dbReference>
<dbReference type="InterPro" id="IPR006710">
    <property type="entry name" value="Glyco_hydro_43"/>
</dbReference>
<feature type="site" description="Important for catalytic activity, responsible for pKa modulation of the active site Glu and correct orientation of both the proton donor and substrate" evidence="5">
    <location>
        <position position="126"/>
    </location>
</feature>
<dbReference type="PANTHER" id="PTHR42812">
    <property type="entry name" value="BETA-XYLOSIDASE"/>
    <property type="match status" value="1"/>
</dbReference>
<dbReference type="Gene3D" id="2.115.10.20">
    <property type="entry name" value="Glycosyl hydrolase domain, family 43"/>
    <property type="match status" value="1"/>
</dbReference>
<dbReference type="InterPro" id="IPR041542">
    <property type="entry name" value="GH43_C2"/>
</dbReference>
<organism evidence="8 9">
    <name type="scientific">Metabacillus arenae</name>
    <dbReference type="NCBI Taxonomy" id="2771434"/>
    <lineage>
        <taxon>Bacteria</taxon>
        <taxon>Bacillati</taxon>
        <taxon>Bacillota</taxon>
        <taxon>Bacilli</taxon>
        <taxon>Bacillales</taxon>
        <taxon>Bacillaceae</taxon>
        <taxon>Metabacillus</taxon>
    </lineage>
</organism>
<accession>A0A926NG52</accession>
<evidence type="ECO:0000313" key="8">
    <source>
        <dbReference type="EMBL" id="MBD1379403.1"/>
    </source>
</evidence>
<feature type="active site" description="Proton acceptor" evidence="4">
    <location>
        <position position="15"/>
    </location>
</feature>
<evidence type="ECO:0000313" key="9">
    <source>
        <dbReference type="Proteomes" id="UP000626844"/>
    </source>
</evidence>
<feature type="domain" description="Beta-xylosidase C-terminal Concanavalin A-like" evidence="7">
    <location>
        <begin position="324"/>
        <end position="517"/>
    </location>
</feature>
<dbReference type="Proteomes" id="UP000626844">
    <property type="component" value="Unassembled WGS sequence"/>
</dbReference>
<dbReference type="CDD" id="cd18617">
    <property type="entry name" value="GH43_XynB-like"/>
    <property type="match status" value="1"/>
</dbReference>
<evidence type="ECO:0000256" key="3">
    <source>
        <dbReference type="ARBA" id="ARBA00023295"/>
    </source>
</evidence>
<evidence type="ECO:0000256" key="5">
    <source>
        <dbReference type="PIRSR" id="PIRSR606710-2"/>
    </source>
</evidence>
<sequence>METFQNPILPGFYPDPSICRVGEDYYLVTSTFEYFPGVPIFHSKDLVNWRQIGHVLDRPSQLNLDRTPSSRGIYAPTIRYHDGVFYMITTFVVSQTGARKNFYVTATNPSGPWSDPNWLTDAPGIDPSLFFDDDGKVYYTGNRMPPAGQNYPKHMEIWLQELDIETKQLTGPKFSLWDGALKQIHAQEAPHLYKVNDLYYLMIAEGGTGFTHSVTIARSKEITGPYEVCKTNPILTHRHLGRNYPIANVGHADIVETQDGDWWMTCLASRPYGGEFRNLGRETFLVPFTWENGWPVVNPGKGIVEFEGKRPRLKEKRWPSLPVCDHFDSNELSIQWNFIRTPRGDFWSLEERPGFLRLHSKPDSITEETNPSFIGRRQQHIHFAATTVMEFQPENESESAGLVLLQNHNYQFRLVVTKIGENSFVRLVKREAGEEQILASELSNNPRLFFKVEAIGQDYSFYYGVRSEEWIMLKENVDGRILSTDLAGGFVGAYLGMYVSSNGKESHNYADFDWFEYVGIS</sequence>
<evidence type="ECO:0000256" key="4">
    <source>
        <dbReference type="PIRSR" id="PIRSR606710-1"/>
    </source>
</evidence>
<dbReference type="Gene3D" id="2.60.120.200">
    <property type="match status" value="1"/>
</dbReference>
<evidence type="ECO:0000259" key="7">
    <source>
        <dbReference type="Pfam" id="PF17851"/>
    </source>
</evidence>
<evidence type="ECO:0000256" key="2">
    <source>
        <dbReference type="ARBA" id="ARBA00022801"/>
    </source>
</evidence>
<dbReference type="Pfam" id="PF04616">
    <property type="entry name" value="Glyco_hydro_43"/>
    <property type="match status" value="1"/>
</dbReference>
<keyword evidence="3 6" id="KW-0326">Glycosidase</keyword>